<proteinExistence type="predicted"/>
<name>A0ACB8D457_DERSI</name>
<gene>
    <name evidence="1" type="ORF">HPB49_010172</name>
</gene>
<dbReference type="EMBL" id="CM023472">
    <property type="protein sequence ID" value="KAH7959310.1"/>
    <property type="molecule type" value="Genomic_DNA"/>
</dbReference>
<organism evidence="1 2">
    <name type="scientific">Dermacentor silvarum</name>
    <name type="common">Tick</name>
    <dbReference type="NCBI Taxonomy" id="543639"/>
    <lineage>
        <taxon>Eukaryota</taxon>
        <taxon>Metazoa</taxon>
        <taxon>Ecdysozoa</taxon>
        <taxon>Arthropoda</taxon>
        <taxon>Chelicerata</taxon>
        <taxon>Arachnida</taxon>
        <taxon>Acari</taxon>
        <taxon>Parasitiformes</taxon>
        <taxon>Ixodida</taxon>
        <taxon>Ixodoidea</taxon>
        <taxon>Ixodidae</taxon>
        <taxon>Rhipicephalinae</taxon>
        <taxon>Dermacentor</taxon>
    </lineage>
</organism>
<dbReference type="Proteomes" id="UP000821865">
    <property type="component" value="Chromosome 3"/>
</dbReference>
<evidence type="ECO:0000313" key="1">
    <source>
        <dbReference type="EMBL" id="KAH7959310.1"/>
    </source>
</evidence>
<reference evidence="1" key="1">
    <citation type="submission" date="2020-05" db="EMBL/GenBank/DDBJ databases">
        <title>Large-scale comparative analyses of tick genomes elucidate their genetic diversity and vector capacities.</title>
        <authorList>
            <person name="Jia N."/>
            <person name="Wang J."/>
            <person name="Shi W."/>
            <person name="Du L."/>
            <person name="Sun Y."/>
            <person name="Zhan W."/>
            <person name="Jiang J."/>
            <person name="Wang Q."/>
            <person name="Zhang B."/>
            <person name="Ji P."/>
            <person name="Sakyi L.B."/>
            <person name="Cui X."/>
            <person name="Yuan T."/>
            <person name="Jiang B."/>
            <person name="Yang W."/>
            <person name="Lam T.T.-Y."/>
            <person name="Chang Q."/>
            <person name="Ding S."/>
            <person name="Wang X."/>
            <person name="Zhu J."/>
            <person name="Ruan X."/>
            <person name="Zhao L."/>
            <person name="Wei J."/>
            <person name="Que T."/>
            <person name="Du C."/>
            <person name="Cheng J."/>
            <person name="Dai P."/>
            <person name="Han X."/>
            <person name="Huang E."/>
            <person name="Gao Y."/>
            <person name="Liu J."/>
            <person name="Shao H."/>
            <person name="Ye R."/>
            <person name="Li L."/>
            <person name="Wei W."/>
            <person name="Wang X."/>
            <person name="Wang C."/>
            <person name="Yang T."/>
            <person name="Huo Q."/>
            <person name="Li W."/>
            <person name="Guo W."/>
            <person name="Chen H."/>
            <person name="Zhou L."/>
            <person name="Ni X."/>
            <person name="Tian J."/>
            <person name="Zhou Y."/>
            <person name="Sheng Y."/>
            <person name="Liu T."/>
            <person name="Pan Y."/>
            <person name="Xia L."/>
            <person name="Li J."/>
            <person name="Zhao F."/>
            <person name="Cao W."/>
        </authorList>
    </citation>
    <scope>NUCLEOTIDE SEQUENCE</scope>
    <source>
        <strain evidence="1">Dsil-2018</strain>
    </source>
</reference>
<keyword evidence="2" id="KW-1185">Reference proteome</keyword>
<comment type="caution">
    <text evidence="1">The sequence shown here is derived from an EMBL/GenBank/DDBJ whole genome shotgun (WGS) entry which is preliminary data.</text>
</comment>
<sequence length="80" mass="9245">MRSSGVYSVFHKAAGPLGQSVYCDMETDGGGWTVIQRRGQFGNSVFHFYRNWTEYADGFGNASEEYWIGNMALRMFRKMW</sequence>
<evidence type="ECO:0000313" key="2">
    <source>
        <dbReference type="Proteomes" id="UP000821865"/>
    </source>
</evidence>
<protein>
    <submittedName>
        <fullName evidence="1">Uncharacterized protein</fullName>
    </submittedName>
</protein>
<accession>A0ACB8D457</accession>